<keyword evidence="2" id="KW-1133">Transmembrane helix</keyword>
<proteinExistence type="predicted"/>
<keyword evidence="5" id="KW-1185">Reference proteome</keyword>
<feature type="region of interest" description="Disordered" evidence="1">
    <location>
        <begin position="1"/>
        <end position="24"/>
    </location>
</feature>
<feature type="transmembrane region" description="Helical" evidence="2">
    <location>
        <begin position="283"/>
        <end position="301"/>
    </location>
</feature>
<gene>
    <name evidence="4" type="ORF">ACFFGH_26020</name>
</gene>
<evidence type="ECO:0000313" key="4">
    <source>
        <dbReference type="EMBL" id="MFC0681303.1"/>
    </source>
</evidence>
<dbReference type="Pfam" id="PF02517">
    <property type="entry name" value="Rce1-like"/>
    <property type="match status" value="1"/>
</dbReference>
<evidence type="ECO:0000256" key="2">
    <source>
        <dbReference type="SAM" id="Phobius"/>
    </source>
</evidence>
<organism evidence="4 5">
    <name type="scientific">Lysobacter korlensis</name>
    <dbReference type="NCBI Taxonomy" id="553636"/>
    <lineage>
        <taxon>Bacteria</taxon>
        <taxon>Pseudomonadati</taxon>
        <taxon>Pseudomonadota</taxon>
        <taxon>Gammaproteobacteria</taxon>
        <taxon>Lysobacterales</taxon>
        <taxon>Lysobacteraceae</taxon>
        <taxon>Lysobacter</taxon>
    </lineage>
</organism>
<dbReference type="RefSeq" id="WP_386673793.1">
    <property type="nucleotide sequence ID" value="NZ_JBHLTG010000007.1"/>
</dbReference>
<feature type="transmembrane region" description="Helical" evidence="2">
    <location>
        <begin position="157"/>
        <end position="175"/>
    </location>
</feature>
<protein>
    <submittedName>
        <fullName evidence="4">Lysostaphin resistance A-like protein</fullName>
    </submittedName>
</protein>
<feature type="transmembrane region" description="Helical" evidence="2">
    <location>
        <begin position="225"/>
        <end position="244"/>
    </location>
</feature>
<evidence type="ECO:0000256" key="1">
    <source>
        <dbReference type="SAM" id="MobiDB-lite"/>
    </source>
</evidence>
<feature type="transmembrane region" description="Helical" evidence="2">
    <location>
        <begin position="124"/>
        <end position="145"/>
    </location>
</feature>
<dbReference type="PANTHER" id="PTHR39430">
    <property type="entry name" value="MEMBRANE-ASSOCIATED PROTEASE-RELATED"/>
    <property type="match status" value="1"/>
</dbReference>
<feature type="domain" description="CAAX prenyl protease 2/Lysostaphin resistance protein A-like" evidence="3">
    <location>
        <begin position="161"/>
        <end position="257"/>
    </location>
</feature>
<feature type="transmembrane region" description="Helical" evidence="2">
    <location>
        <begin position="196"/>
        <end position="213"/>
    </location>
</feature>
<dbReference type="InterPro" id="IPR003675">
    <property type="entry name" value="Rce1/LyrA-like_dom"/>
</dbReference>
<feature type="compositionally biased region" description="Low complexity" evidence="1">
    <location>
        <begin position="11"/>
        <end position="21"/>
    </location>
</feature>
<reference evidence="4 5" key="1">
    <citation type="submission" date="2024-09" db="EMBL/GenBank/DDBJ databases">
        <authorList>
            <person name="Sun Q."/>
            <person name="Mori K."/>
        </authorList>
    </citation>
    <scope>NUCLEOTIDE SEQUENCE [LARGE SCALE GENOMIC DNA]</scope>
    <source>
        <strain evidence="4 5">KCTC 23076</strain>
    </source>
</reference>
<sequence>MTTHKSDQQNPARSPRSSASPEDFTQLARKGRTSWKRHLAAAVTILFGFVVVGAAAAMVTVALLPDALDPNAPAGVTRTASGYLVQNISFPFLLISVLVAVRFIHRRPLRTLFTAFPKVRFRRILLGFAVYFGVYVASALIAALIDPTDFRLVFDPAGWLMTLPLILVLTTIQTTSEEVLFRGYLLQTAGLFLRRTWIQSIVGGVLFTLPHLLNPEVATNPIVIAFYFTVGALFTVITIHDGGLELVLGAHAANNLFAALIVTQASGSLATVGIWEVVGLDPVYAFLSMVVGGAVFYLLLVRRPRRLQPGAGPRSDQ</sequence>
<dbReference type="Proteomes" id="UP001589896">
    <property type="component" value="Unassembled WGS sequence"/>
</dbReference>
<feature type="transmembrane region" description="Helical" evidence="2">
    <location>
        <begin position="256"/>
        <end position="277"/>
    </location>
</feature>
<accession>A0ABV6RWE7</accession>
<name>A0ABV6RWE7_9GAMM</name>
<feature type="transmembrane region" description="Helical" evidence="2">
    <location>
        <begin position="84"/>
        <end position="104"/>
    </location>
</feature>
<feature type="transmembrane region" description="Helical" evidence="2">
    <location>
        <begin position="39"/>
        <end position="64"/>
    </location>
</feature>
<keyword evidence="2" id="KW-0472">Membrane</keyword>
<keyword evidence="2" id="KW-0812">Transmembrane</keyword>
<dbReference type="PANTHER" id="PTHR39430:SF1">
    <property type="entry name" value="PROTEASE"/>
    <property type="match status" value="1"/>
</dbReference>
<comment type="caution">
    <text evidence="4">The sequence shown here is derived from an EMBL/GenBank/DDBJ whole genome shotgun (WGS) entry which is preliminary data.</text>
</comment>
<evidence type="ECO:0000259" key="3">
    <source>
        <dbReference type="Pfam" id="PF02517"/>
    </source>
</evidence>
<dbReference type="EMBL" id="JBHLTG010000007">
    <property type="protein sequence ID" value="MFC0681303.1"/>
    <property type="molecule type" value="Genomic_DNA"/>
</dbReference>
<evidence type="ECO:0000313" key="5">
    <source>
        <dbReference type="Proteomes" id="UP001589896"/>
    </source>
</evidence>